<dbReference type="EMBL" id="HBFQ01023982">
    <property type="protein sequence ID" value="CAD8842571.1"/>
    <property type="molecule type" value="Transcribed_RNA"/>
</dbReference>
<evidence type="ECO:0000256" key="1">
    <source>
        <dbReference type="SAM" id="MobiDB-lite"/>
    </source>
</evidence>
<feature type="region of interest" description="Disordered" evidence="1">
    <location>
        <begin position="163"/>
        <end position="222"/>
    </location>
</feature>
<gene>
    <name evidence="3" type="ORF">NSCI0253_LOCUS16919</name>
</gene>
<sequence length="501" mass="58042">MRAARGLGVLESLSFRQVRPCSWQAPSGDCYKLFGISPTATAAEIKAAYFQRAKLVHPDRDSAKSGSNAMVQLNLCFEALSRRRAEYDAAKGTHAQRPKHQKPWWSQSTGDDAFHDFAQEWEESVRQRRGRPDERMDWQAQAKWQSPPRSWRQWAADWRANVDESEYDESSDEEWSRGQSWKGARSRGQKRRTPKRQHRHEDFDGWEEDERPPRSRGKQKQQAHFVPDELLLAVPGSWEAAGSYGRLEQKFNGRPAFCRAGSKHFFLFWSREFGDWKVAQHLVDDGTCIAFSEDQSGRQLPWAARSPKWRIWHPAKRSFVQRKLRVEICVAESEDDEDESVPWSRPPWEQWSTGDLTRWCERLGIDLHGCFDRESVLEVVREFSKMSKDDQDGAGSQEYRAAHSDGGPDSTGGRHKNGSKEVQLASRVKTDGSYTRRPSLDPTVTHFGNRVEPFLGEETELLPWMQARGDKSRIYGVYVEASFRYCLVWKKAKYWGRANHW</sequence>
<dbReference type="PROSITE" id="PS50076">
    <property type="entry name" value="DNAJ_2"/>
    <property type="match status" value="1"/>
</dbReference>
<dbReference type="SUPFAM" id="SSF46565">
    <property type="entry name" value="Chaperone J-domain"/>
    <property type="match status" value="1"/>
</dbReference>
<dbReference type="InterPro" id="IPR052763">
    <property type="entry name" value="DnaJ_C4"/>
</dbReference>
<reference evidence="3" key="1">
    <citation type="submission" date="2021-01" db="EMBL/GenBank/DDBJ databases">
        <authorList>
            <person name="Corre E."/>
            <person name="Pelletier E."/>
            <person name="Niang G."/>
            <person name="Scheremetjew M."/>
            <person name="Finn R."/>
            <person name="Kale V."/>
            <person name="Holt S."/>
            <person name="Cochrane G."/>
            <person name="Meng A."/>
            <person name="Brown T."/>
            <person name="Cohen L."/>
        </authorList>
    </citation>
    <scope>NUCLEOTIDE SEQUENCE</scope>
</reference>
<feature type="compositionally biased region" description="Basic and acidic residues" evidence="1">
    <location>
        <begin position="123"/>
        <end position="137"/>
    </location>
</feature>
<organism evidence="3">
    <name type="scientific">Noctiluca scintillans</name>
    <name type="common">Sea sparkle</name>
    <name type="synonym">Red tide dinoflagellate</name>
    <dbReference type="NCBI Taxonomy" id="2966"/>
    <lineage>
        <taxon>Eukaryota</taxon>
        <taxon>Sar</taxon>
        <taxon>Alveolata</taxon>
        <taxon>Dinophyceae</taxon>
        <taxon>Noctilucales</taxon>
        <taxon>Noctilucaceae</taxon>
        <taxon>Noctiluca</taxon>
    </lineage>
</organism>
<dbReference type="PANTHER" id="PTHR44825:SF1">
    <property type="entry name" value="DNAJ HOMOLOG SUBFAMILY C MEMBER 4"/>
    <property type="match status" value="1"/>
</dbReference>
<dbReference type="CDD" id="cd06257">
    <property type="entry name" value="DnaJ"/>
    <property type="match status" value="1"/>
</dbReference>
<feature type="domain" description="J" evidence="2">
    <location>
        <begin position="29"/>
        <end position="91"/>
    </location>
</feature>
<feature type="region of interest" description="Disordered" evidence="1">
    <location>
        <begin position="123"/>
        <end position="150"/>
    </location>
</feature>
<protein>
    <recommendedName>
        <fullName evidence="2">J domain-containing protein</fullName>
    </recommendedName>
</protein>
<dbReference type="Gene3D" id="1.10.287.110">
    <property type="entry name" value="DnaJ domain"/>
    <property type="match status" value="1"/>
</dbReference>
<accession>A0A7S1A4L7</accession>
<evidence type="ECO:0000313" key="3">
    <source>
        <dbReference type="EMBL" id="CAD8842571.1"/>
    </source>
</evidence>
<dbReference type="InterPro" id="IPR036869">
    <property type="entry name" value="J_dom_sf"/>
</dbReference>
<name>A0A7S1A4L7_NOCSC</name>
<feature type="compositionally biased region" description="Basic residues" evidence="1">
    <location>
        <begin position="184"/>
        <end position="198"/>
    </location>
</feature>
<dbReference type="AlphaFoldDB" id="A0A7S1A4L7"/>
<feature type="compositionally biased region" description="Acidic residues" evidence="1">
    <location>
        <begin position="163"/>
        <end position="173"/>
    </location>
</feature>
<dbReference type="PANTHER" id="PTHR44825">
    <property type="match status" value="1"/>
</dbReference>
<dbReference type="SMART" id="SM00271">
    <property type="entry name" value="DnaJ"/>
    <property type="match status" value="1"/>
</dbReference>
<evidence type="ECO:0000259" key="2">
    <source>
        <dbReference type="PROSITE" id="PS50076"/>
    </source>
</evidence>
<feature type="region of interest" description="Disordered" evidence="1">
    <location>
        <begin position="386"/>
        <end position="442"/>
    </location>
</feature>
<feature type="region of interest" description="Disordered" evidence="1">
    <location>
        <begin position="89"/>
        <end position="109"/>
    </location>
</feature>
<proteinExistence type="predicted"/>
<dbReference type="Pfam" id="PF00226">
    <property type="entry name" value="DnaJ"/>
    <property type="match status" value="1"/>
</dbReference>
<dbReference type="InterPro" id="IPR001623">
    <property type="entry name" value="DnaJ_domain"/>
</dbReference>